<dbReference type="InterPro" id="IPR050747">
    <property type="entry name" value="Mitochondrial_chaperone_BCS1"/>
</dbReference>
<keyword evidence="3" id="KW-1185">Reference proteome</keyword>
<comment type="caution">
    <text evidence="2">The sequence shown here is derived from an EMBL/GenBank/DDBJ whole genome shotgun (WGS) entry which is preliminary data.</text>
</comment>
<dbReference type="GO" id="GO:0005524">
    <property type="term" value="F:ATP binding"/>
    <property type="evidence" value="ECO:0007669"/>
    <property type="project" value="InterPro"/>
</dbReference>
<dbReference type="EMBL" id="JAYMYQ010000003">
    <property type="protein sequence ID" value="KAK7343457.1"/>
    <property type="molecule type" value="Genomic_DNA"/>
</dbReference>
<reference evidence="2 3" key="1">
    <citation type="submission" date="2024-01" db="EMBL/GenBank/DDBJ databases">
        <title>The genomes of 5 underutilized Papilionoideae crops provide insights into root nodulation and disease resistanc.</title>
        <authorList>
            <person name="Jiang F."/>
        </authorList>
    </citation>
    <scope>NUCLEOTIDE SEQUENCE [LARGE SCALE GENOMIC DNA]</scope>
    <source>
        <strain evidence="2">LVBAO_FW01</strain>
        <tissue evidence="2">Leaves</tissue>
    </source>
</reference>
<dbReference type="Gene3D" id="3.40.50.300">
    <property type="entry name" value="P-loop containing nucleotide triphosphate hydrolases"/>
    <property type="match status" value="1"/>
</dbReference>
<evidence type="ECO:0000313" key="2">
    <source>
        <dbReference type="EMBL" id="KAK7343457.1"/>
    </source>
</evidence>
<evidence type="ECO:0000259" key="1">
    <source>
        <dbReference type="Pfam" id="PF00004"/>
    </source>
</evidence>
<dbReference type="AlphaFoldDB" id="A0AAN9QPW5"/>
<dbReference type="Proteomes" id="UP001367508">
    <property type="component" value="Unassembled WGS sequence"/>
</dbReference>
<feature type="domain" description="ATPase AAA-type core" evidence="1">
    <location>
        <begin position="125"/>
        <end position="227"/>
    </location>
</feature>
<name>A0AAN9QPW5_CANGL</name>
<dbReference type="InterPro" id="IPR003959">
    <property type="entry name" value="ATPase_AAA_core"/>
</dbReference>
<evidence type="ECO:0000313" key="3">
    <source>
        <dbReference type="Proteomes" id="UP001367508"/>
    </source>
</evidence>
<dbReference type="SUPFAM" id="SSF52540">
    <property type="entry name" value="P-loop containing nucleoside triphosphate hydrolases"/>
    <property type="match status" value="1"/>
</dbReference>
<accession>A0AAN9QPW5</accession>
<dbReference type="InterPro" id="IPR027417">
    <property type="entry name" value="P-loop_NTPase"/>
</dbReference>
<gene>
    <name evidence="2" type="ORF">VNO77_12216</name>
</gene>
<sequence length="249" mass="29269">MEFIMEYIEHIHTSVAWIPEWLDVLFIVCQLNLIPHLIKFFSEYRRYNQISLERNETMEVKSRIVQIYYWAHGCWNDSALSNPTTFRTLVLRTTLKKYIIRQLNLFLDNKEICEKEGKPWKHKYIFYGPPGTGISTIIAAMANHTKFDVYDLKLSSFYSYSDLQRAITQTTNPSILVIEDVHRIQEVESRGITLPNLLDFMDGLWSEESRIIVLTAEDKKKVDILLLLEHSPQSLILSLTLRHRFSNAI</sequence>
<dbReference type="GO" id="GO:0016887">
    <property type="term" value="F:ATP hydrolysis activity"/>
    <property type="evidence" value="ECO:0007669"/>
    <property type="project" value="InterPro"/>
</dbReference>
<dbReference type="PANTHER" id="PTHR23070">
    <property type="entry name" value="BCS1 AAA-TYPE ATPASE"/>
    <property type="match status" value="1"/>
</dbReference>
<organism evidence="2 3">
    <name type="scientific">Canavalia gladiata</name>
    <name type="common">Sword bean</name>
    <name type="synonym">Dolichos gladiatus</name>
    <dbReference type="NCBI Taxonomy" id="3824"/>
    <lineage>
        <taxon>Eukaryota</taxon>
        <taxon>Viridiplantae</taxon>
        <taxon>Streptophyta</taxon>
        <taxon>Embryophyta</taxon>
        <taxon>Tracheophyta</taxon>
        <taxon>Spermatophyta</taxon>
        <taxon>Magnoliopsida</taxon>
        <taxon>eudicotyledons</taxon>
        <taxon>Gunneridae</taxon>
        <taxon>Pentapetalae</taxon>
        <taxon>rosids</taxon>
        <taxon>fabids</taxon>
        <taxon>Fabales</taxon>
        <taxon>Fabaceae</taxon>
        <taxon>Papilionoideae</taxon>
        <taxon>50 kb inversion clade</taxon>
        <taxon>NPAAA clade</taxon>
        <taxon>indigoferoid/millettioid clade</taxon>
        <taxon>Phaseoleae</taxon>
        <taxon>Canavalia</taxon>
    </lineage>
</organism>
<dbReference type="Pfam" id="PF00004">
    <property type="entry name" value="AAA"/>
    <property type="match status" value="1"/>
</dbReference>
<protein>
    <recommendedName>
        <fullName evidence="1">ATPase AAA-type core domain-containing protein</fullName>
    </recommendedName>
</protein>
<proteinExistence type="predicted"/>